<name>A0AB40CLN1_DIOCR</name>
<dbReference type="Pfam" id="PF14226">
    <property type="entry name" value="DIOX_N"/>
    <property type="match status" value="1"/>
</dbReference>
<evidence type="ECO:0000313" key="5">
    <source>
        <dbReference type="Proteomes" id="UP001515500"/>
    </source>
</evidence>
<protein>
    <submittedName>
        <fullName evidence="6">2-oxoglutarate-dependent dioxygenase AOP3-like</fullName>
    </submittedName>
</protein>
<dbReference type="SUPFAM" id="SSF51197">
    <property type="entry name" value="Clavaminate synthase-like"/>
    <property type="match status" value="1"/>
</dbReference>
<keyword evidence="2" id="KW-0560">Oxidoreductase</keyword>
<keyword evidence="3" id="KW-0408">Iron</keyword>
<evidence type="ECO:0000256" key="3">
    <source>
        <dbReference type="ARBA" id="ARBA00023004"/>
    </source>
</evidence>
<feature type="domain" description="Non-haem dioxygenase N-terminal" evidence="4">
    <location>
        <begin position="10"/>
        <end position="80"/>
    </location>
</feature>
<evidence type="ECO:0000256" key="1">
    <source>
        <dbReference type="ARBA" id="ARBA00022723"/>
    </source>
</evidence>
<dbReference type="AlphaFoldDB" id="A0AB40CLN1"/>
<dbReference type="GeneID" id="120277675"/>
<dbReference type="Proteomes" id="UP001515500">
    <property type="component" value="Chromosome 15"/>
</dbReference>
<dbReference type="Gene3D" id="2.60.120.330">
    <property type="entry name" value="B-lactam Antibiotic, Isopenicillin N Synthase, Chain"/>
    <property type="match status" value="1"/>
</dbReference>
<dbReference type="GO" id="GO:0046872">
    <property type="term" value="F:metal ion binding"/>
    <property type="evidence" value="ECO:0007669"/>
    <property type="project" value="UniProtKB-KW"/>
</dbReference>
<evidence type="ECO:0000256" key="2">
    <source>
        <dbReference type="ARBA" id="ARBA00023002"/>
    </source>
</evidence>
<dbReference type="GO" id="GO:0016491">
    <property type="term" value="F:oxidoreductase activity"/>
    <property type="evidence" value="ECO:0007669"/>
    <property type="project" value="UniProtKB-KW"/>
</dbReference>
<keyword evidence="1" id="KW-0479">Metal-binding</keyword>
<proteinExistence type="predicted"/>
<dbReference type="InterPro" id="IPR027443">
    <property type="entry name" value="IPNS-like_sf"/>
</dbReference>
<organism evidence="5 6">
    <name type="scientific">Dioscorea cayennensis subsp. rotundata</name>
    <name type="common">White Guinea yam</name>
    <name type="synonym">Dioscorea rotundata</name>
    <dbReference type="NCBI Taxonomy" id="55577"/>
    <lineage>
        <taxon>Eukaryota</taxon>
        <taxon>Viridiplantae</taxon>
        <taxon>Streptophyta</taxon>
        <taxon>Embryophyta</taxon>
        <taxon>Tracheophyta</taxon>
        <taxon>Spermatophyta</taxon>
        <taxon>Magnoliopsida</taxon>
        <taxon>Liliopsida</taxon>
        <taxon>Dioscoreales</taxon>
        <taxon>Dioscoreaceae</taxon>
        <taxon>Dioscorea</taxon>
    </lineage>
</organism>
<dbReference type="InterPro" id="IPR026992">
    <property type="entry name" value="DIOX_N"/>
</dbReference>
<accession>A0AB40CLN1</accession>
<sequence>MNSEMQHRQLPKISLSRLKLELVGTPEWIKVAEEVVQALENYGSFEVVNDEENMVKLCQKVFKFAVRDFFSLPSETKSRSPRYLDKKIFGAPVESMAVFDATADGFHSFTNLMWPQGHPYFWYNGIKNSR</sequence>
<dbReference type="RefSeq" id="XP_039140462.1">
    <property type="nucleotide sequence ID" value="XM_039284528.1"/>
</dbReference>
<evidence type="ECO:0000259" key="4">
    <source>
        <dbReference type="Pfam" id="PF14226"/>
    </source>
</evidence>
<keyword evidence="5" id="KW-1185">Reference proteome</keyword>
<reference evidence="6" key="1">
    <citation type="submission" date="2025-08" db="UniProtKB">
        <authorList>
            <consortium name="RefSeq"/>
        </authorList>
    </citation>
    <scope>IDENTIFICATION</scope>
</reference>
<evidence type="ECO:0000313" key="6">
    <source>
        <dbReference type="RefSeq" id="XP_039140462.1"/>
    </source>
</evidence>
<gene>
    <name evidence="6" type="primary">LOC120277675</name>
</gene>